<keyword evidence="1" id="KW-0175">Coiled coil</keyword>
<dbReference type="Proteomes" id="UP000199228">
    <property type="component" value="Unassembled WGS sequence"/>
</dbReference>
<gene>
    <name evidence="3" type="ORF">SAMN02910417_00125</name>
</gene>
<keyword evidence="2" id="KW-0812">Transmembrane</keyword>
<keyword evidence="2" id="KW-1133">Transmembrane helix</keyword>
<dbReference type="EMBL" id="FMXR01000004">
    <property type="protein sequence ID" value="SDB02081.1"/>
    <property type="molecule type" value="Genomic_DNA"/>
</dbReference>
<evidence type="ECO:0000313" key="3">
    <source>
        <dbReference type="EMBL" id="SDB02081.1"/>
    </source>
</evidence>
<sequence>MAFKNEGADFRSQSHFTNEMSRFVGDEVASFSNNETAAGTVDDMAEKAVRVSYEKTKSKHKDIKAQRKDIASQIKTQEKSLKEEKAEYVKAKQELQDKKDMLEAKMKSQGAAKEFKEEKAKIKEQERFLNDKASSIETKELKLNEKRAEKKDIKKKENKERKKQSAKLNVANMLKAKKGISNEVGGIGGVTGDAFEDGKSGLVGTFLQYINPFYYLKKLLAYLGSLLAPYVLIFATIAIVLVMIIALLFDALSPAIAVHDAIEKFISNFTDDNTFVNTSLSVDKINEIIEKANCDETQEKVLRFALSKVGYPYSQDYRTSGNYYDCSSLAYYA</sequence>
<accession>A0A1G6A0V5</accession>
<dbReference type="AlphaFoldDB" id="A0A1G6A0V5"/>
<evidence type="ECO:0000256" key="1">
    <source>
        <dbReference type="SAM" id="Coils"/>
    </source>
</evidence>
<dbReference type="RefSeq" id="WP_090170945.1">
    <property type="nucleotide sequence ID" value="NZ_FMXR01000004.1"/>
</dbReference>
<evidence type="ECO:0008006" key="5">
    <source>
        <dbReference type="Google" id="ProtNLM"/>
    </source>
</evidence>
<feature type="coiled-coil region" evidence="1">
    <location>
        <begin position="67"/>
        <end position="176"/>
    </location>
</feature>
<dbReference type="STRING" id="1732.SAMN02910417_00125"/>
<feature type="transmembrane region" description="Helical" evidence="2">
    <location>
        <begin position="219"/>
        <end position="249"/>
    </location>
</feature>
<evidence type="ECO:0000256" key="2">
    <source>
        <dbReference type="SAM" id="Phobius"/>
    </source>
</evidence>
<name>A0A1G6A0V5_EUBOX</name>
<protein>
    <recommendedName>
        <fullName evidence="5">NlpC/P60 family protein</fullName>
    </recommendedName>
</protein>
<reference evidence="3 4" key="1">
    <citation type="submission" date="2016-10" db="EMBL/GenBank/DDBJ databases">
        <authorList>
            <person name="de Groot N.N."/>
        </authorList>
    </citation>
    <scope>NUCLEOTIDE SEQUENCE [LARGE SCALE GENOMIC DNA]</scope>
    <source>
        <strain evidence="3 4">DSM 3217</strain>
    </source>
</reference>
<dbReference type="Gene3D" id="3.90.1720.10">
    <property type="entry name" value="endopeptidase domain like (from Nostoc punctiforme)"/>
    <property type="match status" value="1"/>
</dbReference>
<evidence type="ECO:0000313" key="4">
    <source>
        <dbReference type="Proteomes" id="UP000199228"/>
    </source>
</evidence>
<keyword evidence="4" id="KW-1185">Reference proteome</keyword>
<organism evidence="3 4">
    <name type="scientific">Eubacterium oxidoreducens</name>
    <dbReference type="NCBI Taxonomy" id="1732"/>
    <lineage>
        <taxon>Bacteria</taxon>
        <taxon>Bacillati</taxon>
        <taxon>Bacillota</taxon>
        <taxon>Clostridia</taxon>
        <taxon>Eubacteriales</taxon>
        <taxon>Eubacteriaceae</taxon>
        <taxon>Eubacterium</taxon>
    </lineage>
</organism>
<proteinExistence type="predicted"/>
<dbReference type="OrthoDB" id="5623881at2"/>
<keyword evidence="2" id="KW-0472">Membrane</keyword>